<reference evidence="1" key="1">
    <citation type="submission" date="2020-05" db="EMBL/GenBank/DDBJ databases">
        <authorList>
            <person name="Chiriac C."/>
            <person name="Salcher M."/>
            <person name="Ghai R."/>
            <person name="Kavagutti S V."/>
        </authorList>
    </citation>
    <scope>NUCLEOTIDE SEQUENCE</scope>
</reference>
<evidence type="ECO:0000313" key="1">
    <source>
        <dbReference type="EMBL" id="CAB4848055.1"/>
    </source>
</evidence>
<proteinExistence type="predicted"/>
<dbReference type="Gene3D" id="2.40.50.100">
    <property type="match status" value="1"/>
</dbReference>
<dbReference type="EMBL" id="CAFBIZ010000050">
    <property type="protein sequence ID" value="CAB4848055.1"/>
    <property type="molecule type" value="Genomic_DNA"/>
</dbReference>
<sequence length="53" mass="5531">MAGAPIGSVVNLRDEQPVLAPHGGTIVEWLVEDGDPVSPGQPIIRLHPEPVGI</sequence>
<dbReference type="InterPro" id="IPR011053">
    <property type="entry name" value="Single_hybrid_motif"/>
</dbReference>
<dbReference type="SUPFAM" id="SSF51230">
    <property type="entry name" value="Single hybrid motif"/>
    <property type="match status" value="1"/>
</dbReference>
<protein>
    <submittedName>
        <fullName evidence="1">Unannotated protein</fullName>
    </submittedName>
</protein>
<gene>
    <name evidence="1" type="ORF">UFOPK3268_00543</name>
</gene>
<name>A0A6J7BSH0_9ZZZZ</name>
<dbReference type="AlphaFoldDB" id="A0A6J7BSH0"/>
<accession>A0A6J7BSH0</accession>
<organism evidence="1">
    <name type="scientific">freshwater metagenome</name>
    <dbReference type="NCBI Taxonomy" id="449393"/>
    <lineage>
        <taxon>unclassified sequences</taxon>
        <taxon>metagenomes</taxon>
        <taxon>ecological metagenomes</taxon>
    </lineage>
</organism>